<comment type="caution">
    <text evidence="1">The sequence shown here is derived from an EMBL/GenBank/DDBJ whole genome shotgun (WGS) entry which is preliminary data.</text>
</comment>
<organism evidence="1 2">
    <name type="scientific">Batillaria attramentaria</name>
    <dbReference type="NCBI Taxonomy" id="370345"/>
    <lineage>
        <taxon>Eukaryota</taxon>
        <taxon>Metazoa</taxon>
        <taxon>Spiralia</taxon>
        <taxon>Lophotrochozoa</taxon>
        <taxon>Mollusca</taxon>
        <taxon>Gastropoda</taxon>
        <taxon>Caenogastropoda</taxon>
        <taxon>Sorbeoconcha</taxon>
        <taxon>Cerithioidea</taxon>
        <taxon>Batillariidae</taxon>
        <taxon>Batillaria</taxon>
    </lineage>
</organism>
<sequence>GDIRACLTRASVRRRFAMSREDLVPASSAFDFNPLADVSQLPCLPRHIEYAYITRVSVC</sequence>
<evidence type="ECO:0000313" key="2">
    <source>
        <dbReference type="Proteomes" id="UP001519460"/>
    </source>
</evidence>
<evidence type="ECO:0000313" key="1">
    <source>
        <dbReference type="EMBL" id="KAK7488582.1"/>
    </source>
</evidence>
<dbReference type="EMBL" id="JACVVK020000149">
    <property type="protein sequence ID" value="KAK7488582.1"/>
    <property type="molecule type" value="Genomic_DNA"/>
</dbReference>
<feature type="non-terminal residue" evidence="1">
    <location>
        <position position="1"/>
    </location>
</feature>
<keyword evidence="2" id="KW-1185">Reference proteome</keyword>
<accession>A0ABD0KN28</accession>
<gene>
    <name evidence="1" type="ORF">BaRGS_00020199</name>
</gene>
<protein>
    <submittedName>
        <fullName evidence="1">Uncharacterized protein</fullName>
    </submittedName>
</protein>
<dbReference type="AlphaFoldDB" id="A0ABD0KN28"/>
<reference evidence="1 2" key="1">
    <citation type="journal article" date="2023" name="Sci. Data">
        <title>Genome assembly of the Korean intertidal mud-creeper Batillaria attramentaria.</title>
        <authorList>
            <person name="Patra A.K."/>
            <person name="Ho P.T."/>
            <person name="Jun S."/>
            <person name="Lee S.J."/>
            <person name="Kim Y."/>
            <person name="Won Y.J."/>
        </authorList>
    </citation>
    <scope>NUCLEOTIDE SEQUENCE [LARGE SCALE GENOMIC DNA]</scope>
    <source>
        <strain evidence="1">Wonlab-2016</strain>
    </source>
</reference>
<proteinExistence type="predicted"/>
<name>A0ABD0KN28_9CAEN</name>
<dbReference type="Proteomes" id="UP001519460">
    <property type="component" value="Unassembled WGS sequence"/>
</dbReference>